<proteinExistence type="predicted"/>
<sequence length="46" mass="5432">NGGTSIFIEVNVWYVEKTRENHPVRSDSSWSRLTRMCWCGNEDDKK</sequence>
<name>A0A6V7GUY9_9HYME</name>
<dbReference type="Proteomes" id="UP000752696">
    <property type="component" value="Unassembled WGS sequence"/>
</dbReference>
<protein>
    <submittedName>
        <fullName evidence="1">Uncharacterized protein</fullName>
    </submittedName>
</protein>
<dbReference type="EMBL" id="CAJDYZ010001787">
    <property type="protein sequence ID" value="CAD1469102.1"/>
    <property type="molecule type" value="Genomic_DNA"/>
</dbReference>
<comment type="caution">
    <text evidence="1">The sequence shown here is derived from an EMBL/GenBank/DDBJ whole genome shotgun (WGS) entry which is preliminary data.</text>
</comment>
<accession>A0A6V7GUY9</accession>
<organism evidence="1 2">
    <name type="scientific">Heterotrigona itama</name>
    <dbReference type="NCBI Taxonomy" id="395501"/>
    <lineage>
        <taxon>Eukaryota</taxon>
        <taxon>Metazoa</taxon>
        <taxon>Ecdysozoa</taxon>
        <taxon>Arthropoda</taxon>
        <taxon>Hexapoda</taxon>
        <taxon>Insecta</taxon>
        <taxon>Pterygota</taxon>
        <taxon>Neoptera</taxon>
        <taxon>Endopterygota</taxon>
        <taxon>Hymenoptera</taxon>
        <taxon>Apocrita</taxon>
        <taxon>Aculeata</taxon>
        <taxon>Apoidea</taxon>
        <taxon>Anthophila</taxon>
        <taxon>Apidae</taxon>
        <taxon>Heterotrigona</taxon>
    </lineage>
</organism>
<feature type="non-terminal residue" evidence="1">
    <location>
        <position position="1"/>
    </location>
</feature>
<feature type="non-terminal residue" evidence="1">
    <location>
        <position position="46"/>
    </location>
</feature>
<dbReference type="AlphaFoldDB" id="A0A6V7GUY9"/>
<keyword evidence="2" id="KW-1185">Reference proteome</keyword>
<evidence type="ECO:0000313" key="2">
    <source>
        <dbReference type="Proteomes" id="UP000752696"/>
    </source>
</evidence>
<evidence type="ECO:0000313" key="1">
    <source>
        <dbReference type="EMBL" id="CAD1469102.1"/>
    </source>
</evidence>
<reference evidence="1" key="1">
    <citation type="submission" date="2020-07" db="EMBL/GenBank/DDBJ databases">
        <authorList>
            <person name="Nazaruddin N."/>
        </authorList>
    </citation>
    <scope>NUCLEOTIDE SEQUENCE</scope>
</reference>
<gene>
    <name evidence="1" type="ORF">MHI_LOCUS109363</name>
</gene>